<evidence type="ECO:0000256" key="1">
    <source>
        <dbReference type="ARBA" id="ARBA00022630"/>
    </source>
</evidence>
<sequence>MIRKKKILEKRGIRMKAILLNGSPRKNFSTAQLLQQAQLGAEAAGAETELIHLVDYEFTDCRECYACKLKNSKTGGVCAVRDSIQPVLKKIWDADVVIVGSPVYFSYPNGQVISLLNRSLFPIYSYFYKDGKPDMVPHAKKFSGLIYAMNCKEEEMEKFHYPELLGTWGKTMDLVYGYNEVQYCCNTYQYNDYSRYRQNLFDEADKKRQREEVFPQDLKKAYDLGMRLTQMAAEDRKK</sequence>
<keyword evidence="2" id="KW-0288">FMN</keyword>
<evidence type="ECO:0000313" key="5">
    <source>
        <dbReference type="Proteomes" id="UP000238358"/>
    </source>
</evidence>
<name>A0A2S0M4D9_MEGEL</name>
<dbReference type="Gene3D" id="3.40.50.360">
    <property type="match status" value="1"/>
</dbReference>
<dbReference type="EMBL" id="CP027569">
    <property type="protein sequence ID" value="AVO26320.1"/>
    <property type="molecule type" value="Genomic_DNA"/>
</dbReference>
<feature type="domain" description="NADPH-dependent FMN reductase-like" evidence="3">
    <location>
        <begin position="15"/>
        <end position="126"/>
    </location>
</feature>
<evidence type="ECO:0000259" key="3">
    <source>
        <dbReference type="Pfam" id="PF03358"/>
    </source>
</evidence>
<evidence type="ECO:0000256" key="2">
    <source>
        <dbReference type="ARBA" id="ARBA00022643"/>
    </source>
</evidence>
<gene>
    <name evidence="4" type="ORF">C6Y28_00995</name>
</gene>
<proteinExistence type="predicted"/>
<dbReference type="InterPro" id="IPR029039">
    <property type="entry name" value="Flavoprotein-like_sf"/>
</dbReference>
<dbReference type="AlphaFoldDB" id="A0A2S0M4D9"/>
<dbReference type="PANTHER" id="PTHR43278">
    <property type="entry name" value="NAD(P)H-DEPENDENT FMN-CONTAINING OXIDOREDUCTASE YWQN-RELATED"/>
    <property type="match status" value="1"/>
</dbReference>
<dbReference type="Pfam" id="PF03358">
    <property type="entry name" value="FMN_red"/>
    <property type="match status" value="1"/>
</dbReference>
<protein>
    <submittedName>
        <fullName evidence="4">Flavodoxin family protein</fullName>
    </submittedName>
</protein>
<evidence type="ECO:0000313" key="4">
    <source>
        <dbReference type="EMBL" id="AVO26320.1"/>
    </source>
</evidence>
<organism evidence="4 5">
    <name type="scientific">Megasphaera elsdenii</name>
    <dbReference type="NCBI Taxonomy" id="907"/>
    <lineage>
        <taxon>Bacteria</taxon>
        <taxon>Bacillati</taxon>
        <taxon>Bacillota</taxon>
        <taxon>Negativicutes</taxon>
        <taxon>Veillonellales</taxon>
        <taxon>Veillonellaceae</taxon>
        <taxon>Megasphaera</taxon>
    </lineage>
</organism>
<keyword evidence="1" id="KW-0285">Flavoprotein</keyword>
<dbReference type="PANTHER" id="PTHR43278:SF2">
    <property type="entry name" value="IRON-SULFUR FLAVOPROTEIN"/>
    <property type="match status" value="1"/>
</dbReference>
<reference evidence="4 5" key="1">
    <citation type="journal article" date="2018" name="Genome Announc.">
        <title>Complete genomes of two Megasphaera elsdenii strains, NCIMB 702410 and ATCC 25940.</title>
        <authorList>
            <person name="Hatmaker E.A."/>
            <person name="O'Dell K."/>
            <person name="Riley L.A."/>
            <person name="Klingeman D.M."/>
            <person name="Guss A.M."/>
        </authorList>
    </citation>
    <scope>NUCLEOTIDE SEQUENCE [LARGE SCALE GENOMIC DNA]</scope>
    <source>
        <strain evidence="4 5">NCIMB702410</strain>
    </source>
</reference>
<dbReference type="InterPro" id="IPR051796">
    <property type="entry name" value="ISF_SsuE-like"/>
</dbReference>
<dbReference type="InterPro" id="IPR005025">
    <property type="entry name" value="FMN_Rdtase-like_dom"/>
</dbReference>
<dbReference type="SUPFAM" id="SSF52218">
    <property type="entry name" value="Flavoproteins"/>
    <property type="match status" value="1"/>
</dbReference>
<accession>A0A2S0M4D9</accession>
<dbReference type="Proteomes" id="UP000238358">
    <property type="component" value="Chromosome"/>
</dbReference>
<dbReference type="GO" id="GO:0016491">
    <property type="term" value="F:oxidoreductase activity"/>
    <property type="evidence" value="ECO:0007669"/>
    <property type="project" value="InterPro"/>
</dbReference>